<dbReference type="EMBL" id="MCFC01000028">
    <property type="protein sequence ID" value="ORY28964.1"/>
    <property type="molecule type" value="Genomic_DNA"/>
</dbReference>
<reference evidence="5 6" key="1">
    <citation type="submission" date="2016-07" db="EMBL/GenBank/DDBJ databases">
        <title>Pervasive Adenine N6-methylation of Active Genes in Fungi.</title>
        <authorList>
            <consortium name="DOE Joint Genome Institute"/>
            <person name="Mondo S.J."/>
            <person name="Dannebaum R.O."/>
            <person name="Kuo R.C."/>
            <person name="Labutti K."/>
            <person name="Haridas S."/>
            <person name="Kuo A."/>
            <person name="Salamov A."/>
            <person name="Ahrendt S.R."/>
            <person name="Lipzen A."/>
            <person name="Sullivan W."/>
            <person name="Andreopoulos W.B."/>
            <person name="Clum A."/>
            <person name="Lindquist E."/>
            <person name="Daum C."/>
            <person name="Ramamoorthy G.K."/>
            <person name="Gryganskyi A."/>
            <person name="Culley D."/>
            <person name="Magnuson J.K."/>
            <person name="James T.Y."/>
            <person name="O'Malley M.A."/>
            <person name="Stajich J.E."/>
            <person name="Spatafora J.W."/>
            <person name="Visel A."/>
            <person name="Grigoriev I.V."/>
        </authorList>
    </citation>
    <scope>NUCLEOTIDE SEQUENCE [LARGE SCALE GENOMIC DNA]</scope>
    <source>
        <strain evidence="5 6">68-887.2</strain>
    </source>
</reference>
<evidence type="ECO:0000256" key="1">
    <source>
        <dbReference type="ARBA" id="ARBA00006484"/>
    </source>
</evidence>
<dbReference type="SUPFAM" id="SSF51735">
    <property type="entry name" value="NAD(P)-binding Rossmann-fold domains"/>
    <property type="match status" value="1"/>
</dbReference>
<keyword evidence="2" id="KW-0521">NADP</keyword>
<comment type="caution">
    <text evidence="5">The sequence shown here is derived from an EMBL/GenBank/DDBJ whole genome shotgun (WGS) entry which is preliminary data.</text>
</comment>
<dbReference type="InterPro" id="IPR036291">
    <property type="entry name" value="NAD(P)-bd_dom_sf"/>
</dbReference>
<dbReference type="PANTHER" id="PTHR43618">
    <property type="entry name" value="7-ALPHA-HYDROXYSTEROID DEHYDROGENASE"/>
    <property type="match status" value="1"/>
</dbReference>
<dbReference type="CDD" id="cd05233">
    <property type="entry name" value="SDR_c"/>
    <property type="match status" value="1"/>
</dbReference>
<evidence type="ECO:0000256" key="4">
    <source>
        <dbReference type="RuleBase" id="RU000363"/>
    </source>
</evidence>
<organism evidence="5 6">
    <name type="scientific">Naematelia encephala</name>
    <dbReference type="NCBI Taxonomy" id="71784"/>
    <lineage>
        <taxon>Eukaryota</taxon>
        <taxon>Fungi</taxon>
        <taxon>Dikarya</taxon>
        <taxon>Basidiomycota</taxon>
        <taxon>Agaricomycotina</taxon>
        <taxon>Tremellomycetes</taxon>
        <taxon>Tremellales</taxon>
        <taxon>Naemateliaceae</taxon>
        <taxon>Naematelia</taxon>
    </lineage>
</organism>
<evidence type="ECO:0000313" key="5">
    <source>
        <dbReference type="EMBL" id="ORY28964.1"/>
    </source>
</evidence>
<dbReference type="Gene3D" id="3.40.50.720">
    <property type="entry name" value="NAD(P)-binding Rossmann-like Domain"/>
    <property type="match status" value="1"/>
</dbReference>
<accession>A0A1Y2B2K7</accession>
<protein>
    <submittedName>
        <fullName evidence="5">Uncharacterized protein</fullName>
    </submittedName>
</protein>
<dbReference type="InParanoid" id="A0A1Y2B2K7"/>
<dbReference type="PROSITE" id="PS00061">
    <property type="entry name" value="ADH_SHORT"/>
    <property type="match status" value="1"/>
</dbReference>
<dbReference type="AlphaFoldDB" id="A0A1Y2B2K7"/>
<dbReference type="PANTHER" id="PTHR43618:SF4">
    <property type="entry name" value="SHORT CHAIN DEHYDROGENASE_REDUCTASE FAMILY (AFU_ORTHOLOGUE AFUA_7G04540)"/>
    <property type="match status" value="1"/>
</dbReference>
<sequence>MAALELGKSAFGTDALEIASLFDISGWVVVVTGGGTGIGLCTATALAANGAKVYISGRRLEPLQAAARDAKPRRGGGQIIPVQADISTKEGILKLKSEVEKEEKWINVLVNNAGVSLKGPNIEAADQTALGLSTAMFEEEEFEKWSEMHRINTAAPYFLTSALLPLLSAAQTVGNYPEPGNVVNVASLSGITRTSQRGQFSYNSSKAATRSLSEMLAYEFAHRGLGIRVNCINPGYFPSGMSPKDLETKQGPEKAEYLRTKHGIPFGRVGNARDYAQCILGLITNQYMTGTEVLLDGGWLLESAF</sequence>
<keyword evidence="3" id="KW-0560">Oxidoreductase</keyword>
<evidence type="ECO:0000256" key="2">
    <source>
        <dbReference type="ARBA" id="ARBA00022857"/>
    </source>
</evidence>
<dbReference type="Pfam" id="PF00106">
    <property type="entry name" value="adh_short"/>
    <property type="match status" value="1"/>
</dbReference>
<dbReference type="InterPro" id="IPR052178">
    <property type="entry name" value="Sec_Metab_Biosynth_SDR"/>
</dbReference>
<dbReference type="PRINTS" id="PR00080">
    <property type="entry name" value="SDRFAMILY"/>
</dbReference>
<evidence type="ECO:0000256" key="3">
    <source>
        <dbReference type="ARBA" id="ARBA00023002"/>
    </source>
</evidence>
<dbReference type="GO" id="GO:0016491">
    <property type="term" value="F:oxidoreductase activity"/>
    <property type="evidence" value="ECO:0007669"/>
    <property type="project" value="UniProtKB-KW"/>
</dbReference>
<gene>
    <name evidence="5" type="ORF">BCR39DRAFT_533360</name>
</gene>
<dbReference type="STRING" id="71784.A0A1Y2B2K7"/>
<evidence type="ECO:0000313" key="6">
    <source>
        <dbReference type="Proteomes" id="UP000193986"/>
    </source>
</evidence>
<dbReference type="OrthoDB" id="3819888at2759"/>
<comment type="similarity">
    <text evidence="1 4">Belongs to the short-chain dehydrogenases/reductases (SDR) family.</text>
</comment>
<keyword evidence="6" id="KW-1185">Reference proteome</keyword>
<dbReference type="InterPro" id="IPR020904">
    <property type="entry name" value="Sc_DH/Rdtase_CS"/>
</dbReference>
<dbReference type="PRINTS" id="PR00081">
    <property type="entry name" value="GDHRDH"/>
</dbReference>
<name>A0A1Y2B2K7_9TREE</name>
<dbReference type="InterPro" id="IPR002347">
    <property type="entry name" value="SDR_fam"/>
</dbReference>
<proteinExistence type="inferred from homology"/>
<dbReference type="Proteomes" id="UP000193986">
    <property type="component" value="Unassembled WGS sequence"/>
</dbReference>